<proteinExistence type="predicted"/>
<dbReference type="SUPFAM" id="SSF51126">
    <property type="entry name" value="Pectin lyase-like"/>
    <property type="match status" value="1"/>
</dbReference>
<evidence type="ECO:0000313" key="3">
    <source>
        <dbReference type="EMBL" id="KFC21390.1"/>
    </source>
</evidence>
<comment type="caution">
    <text evidence="3">The sequence shown here is derived from an EMBL/GenBank/DDBJ whole genome shotgun (WGS) entry which is preliminary data.</text>
</comment>
<gene>
    <name evidence="3" type="ORF">IO89_14515</name>
</gene>
<dbReference type="RefSeq" id="WP_034977393.1">
    <property type="nucleotide sequence ID" value="NZ_FOFI01000001.1"/>
</dbReference>
<dbReference type="PANTHER" id="PTHR41339">
    <property type="entry name" value="LIPL48"/>
    <property type="match status" value="1"/>
</dbReference>
<dbReference type="STRING" id="421072.SAMN04488097_0807"/>
<feature type="chain" id="PRO_5001787072" evidence="2">
    <location>
        <begin position="24"/>
        <end position="392"/>
    </location>
</feature>
<dbReference type="AlphaFoldDB" id="A0A085BFZ5"/>
<organism evidence="3 4">
    <name type="scientific">Epilithonimonas lactis</name>
    <dbReference type="NCBI Taxonomy" id="421072"/>
    <lineage>
        <taxon>Bacteria</taxon>
        <taxon>Pseudomonadati</taxon>
        <taxon>Bacteroidota</taxon>
        <taxon>Flavobacteriia</taxon>
        <taxon>Flavobacteriales</taxon>
        <taxon>Weeksellaceae</taxon>
        <taxon>Chryseobacterium group</taxon>
        <taxon>Epilithonimonas</taxon>
    </lineage>
</organism>
<evidence type="ECO:0000313" key="4">
    <source>
        <dbReference type="Proteomes" id="UP000028623"/>
    </source>
</evidence>
<reference evidence="3 4" key="1">
    <citation type="submission" date="2014-07" db="EMBL/GenBank/DDBJ databases">
        <title>Epilithonimonas lactis LMG 22401 Genome.</title>
        <authorList>
            <person name="Pipes S.E."/>
            <person name="Stropko S.J."/>
        </authorList>
    </citation>
    <scope>NUCLEOTIDE SEQUENCE [LARGE SCALE GENOMIC DNA]</scope>
    <source>
        <strain evidence="3 4">LMG 24401</strain>
    </source>
</reference>
<dbReference type="Proteomes" id="UP000028623">
    <property type="component" value="Unassembled WGS sequence"/>
</dbReference>
<dbReference type="OrthoDB" id="1521716at2"/>
<dbReference type="InterPro" id="IPR011050">
    <property type="entry name" value="Pectin_lyase_fold/virulence"/>
</dbReference>
<evidence type="ECO:0000256" key="1">
    <source>
        <dbReference type="SAM" id="MobiDB-lite"/>
    </source>
</evidence>
<dbReference type="EMBL" id="JPLY01000004">
    <property type="protein sequence ID" value="KFC21390.1"/>
    <property type="molecule type" value="Genomic_DNA"/>
</dbReference>
<accession>A0A085BFZ5</accession>
<sequence>MKKLISSALVLCTLSLTTVTVFNSCSSDDDTTITPNPSNVNIDPNNFKIALNSGDKLVLDANVTYTMTGPVIVNNGAEITIPAGTKINCTGGTNTYLAVAQGGKIFSNGTAANPVIFTSTTAKKSDWGGIVICGKAPINAGETAVSEVATLPYGGNIANDNSGSITYTQIRYAGARFNASKEYNGLSLFGVGNGTKIDGVSVIDGADDGIEFFGGTVNVSNIVSVNNDDDAFDWTEGWNGTATNVFTKRTGATVGNRGIEGDNNANNRSKEPRSNPTIKNATFIGFTTSDTEGVGTNIFREGTSATLDNIVFSGWERAITIQHDESVTLLNGKNKFTNIKFDNVTTKAVTIASATGSLPVPAADGTYSENANAVGAGNGTANPTWASGWAGL</sequence>
<protein>
    <submittedName>
        <fullName evidence="3">Uncharacterized protein</fullName>
    </submittedName>
</protein>
<dbReference type="eggNOG" id="COG3291">
    <property type="taxonomic scope" value="Bacteria"/>
</dbReference>
<feature type="signal peptide" evidence="2">
    <location>
        <begin position="1"/>
        <end position="23"/>
    </location>
</feature>
<feature type="region of interest" description="Disordered" evidence="1">
    <location>
        <begin position="256"/>
        <end position="276"/>
    </location>
</feature>
<keyword evidence="4" id="KW-1185">Reference proteome</keyword>
<keyword evidence="2" id="KW-0732">Signal</keyword>
<dbReference type="PANTHER" id="PTHR41339:SF1">
    <property type="entry name" value="SECRETED PROTEIN"/>
    <property type="match status" value="1"/>
</dbReference>
<name>A0A085BFZ5_9FLAO</name>
<evidence type="ECO:0000256" key="2">
    <source>
        <dbReference type="SAM" id="SignalP"/>
    </source>
</evidence>